<dbReference type="Gene3D" id="2.40.50.140">
    <property type="entry name" value="Nucleic acid-binding proteins"/>
    <property type="match status" value="2"/>
</dbReference>
<dbReference type="GO" id="GO:0003735">
    <property type="term" value="F:structural constituent of ribosome"/>
    <property type="evidence" value="ECO:0007669"/>
    <property type="project" value="TreeGrafter"/>
</dbReference>
<feature type="domain" description="S1 motif" evidence="4">
    <location>
        <begin position="210"/>
        <end position="236"/>
    </location>
</feature>
<comment type="similarity">
    <text evidence="1">Belongs to the bacterial ribosomal protein bS1 family.</text>
</comment>
<dbReference type="EMBL" id="CACRSL010000003">
    <property type="protein sequence ID" value="VYT00453.1"/>
    <property type="molecule type" value="Genomic_DNA"/>
</dbReference>
<name>A0A6N2T630_9FIRM</name>
<dbReference type="InterPro" id="IPR050437">
    <property type="entry name" value="Ribos_protein_bS1-like"/>
</dbReference>
<dbReference type="GO" id="GO:1990904">
    <property type="term" value="C:ribonucleoprotein complex"/>
    <property type="evidence" value="ECO:0007669"/>
    <property type="project" value="UniProtKB-KW"/>
</dbReference>
<dbReference type="PANTHER" id="PTHR10724">
    <property type="entry name" value="30S RIBOSOMAL PROTEIN S1"/>
    <property type="match status" value="1"/>
</dbReference>
<dbReference type="GO" id="GO:0006412">
    <property type="term" value="P:translation"/>
    <property type="evidence" value="ECO:0007669"/>
    <property type="project" value="TreeGrafter"/>
</dbReference>
<evidence type="ECO:0000313" key="5">
    <source>
        <dbReference type="EMBL" id="VYT00453.1"/>
    </source>
</evidence>
<gene>
    <name evidence="5" type="primary">rpsA_2</name>
    <name evidence="5" type="ORF">AULFYP135_01254</name>
</gene>
<dbReference type="InterPro" id="IPR003029">
    <property type="entry name" value="S1_domain"/>
</dbReference>
<evidence type="ECO:0000256" key="1">
    <source>
        <dbReference type="ARBA" id="ARBA00006767"/>
    </source>
</evidence>
<evidence type="ECO:0000259" key="4">
    <source>
        <dbReference type="PROSITE" id="PS50126"/>
    </source>
</evidence>
<sequence>MTTYRPEGLLIDTPENCAYLKSISALEEAMREGRCLEGRAVVCDSAHNLYVDLGCTRGIIPREEGALGIEDGSTRDIAIISRVNKPVAFQVIAIDRQGDGAPRPILSRRLVQKACMEEYLTQLRPGDIIDARVTHLEPFGCFVDVGCGISSLIPIDAISVSRISHPRDRFHVGQDIRAVVRQVEPGGRISLSHKELLGTWEENAALFCAGETVAGIVRSVESYGIFVELSPNLAGLAEPKENVFPGQHASVYIKSLIPEKMKVKLIIVDSFDAAYRIQPPRYFIEGGHISRWQYSPDSSERLLESRFD</sequence>
<dbReference type="PANTHER" id="PTHR10724:SF7">
    <property type="entry name" value="SMALL RIBOSOMAL SUBUNIT PROTEIN BS1C"/>
    <property type="match status" value="1"/>
</dbReference>
<evidence type="ECO:0000256" key="3">
    <source>
        <dbReference type="ARBA" id="ARBA00023274"/>
    </source>
</evidence>
<feature type="domain" description="S1 motif" evidence="4">
    <location>
        <begin position="126"/>
        <end position="194"/>
    </location>
</feature>
<organism evidence="5">
    <name type="scientific">uncultured Anaerotruncus sp</name>
    <dbReference type="NCBI Taxonomy" id="905011"/>
    <lineage>
        <taxon>Bacteria</taxon>
        <taxon>Bacillati</taxon>
        <taxon>Bacillota</taxon>
        <taxon>Clostridia</taxon>
        <taxon>Eubacteriales</taxon>
        <taxon>Oscillospiraceae</taxon>
        <taxon>Anaerotruncus</taxon>
        <taxon>environmental samples</taxon>
    </lineage>
</organism>
<dbReference type="Pfam" id="PF00575">
    <property type="entry name" value="S1"/>
    <property type="match status" value="1"/>
</dbReference>
<dbReference type="SMART" id="SM00316">
    <property type="entry name" value="S1"/>
    <property type="match status" value="3"/>
</dbReference>
<dbReference type="AlphaFoldDB" id="A0A6N2T630"/>
<proteinExistence type="inferred from homology"/>
<dbReference type="GO" id="GO:0005840">
    <property type="term" value="C:ribosome"/>
    <property type="evidence" value="ECO:0007669"/>
    <property type="project" value="UniProtKB-KW"/>
</dbReference>
<dbReference type="PROSITE" id="PS50126">
    <property type="entry name" value="S1"/>
    <property type="match status" value="2"/>
</dbReference>
<dbReference type="SUPFAM" id="SSF50249">
    <property type="entry name" value="Nucleic acid-binding proteins"/>
    <property type="match status" value="2"/>
</dbReference>
<evidence type="ECO:0000256" key="2">
    <source>
        <dbReference type="ARBA" id="ARBA00022980"/>
    </source>
</evidence>
<reference evidence="5" key="1">
    <citation type="submission" date="2019-11" db="EMBL/GenBank/DDBJ databases">
        <authorList>
            <person name="Feng L."/>
        </authorList>
    </citation>
    <scope>NUCLEOTIDE SEQUENCE</scope>
    <source>
        <strain evidence="5">AundefinedLFYP135</strain>
    </source>
</reference>
<keyword evidence="2 5" id="KW-0689">Ribosomal protein</keyword>
<keyword evidence="3" id="KW-0687">Ribonucleoprotein</keyword>
<dbReference type="InterPro" id="IPR012340">
    <property type="entry name" value="NA-bd_OB-fold"/>
</dbReference>
<accession>A0A6N2T630</accession>
<dbReference type="GO" id="GO:0003729">
    <property type="term" value="F:mRNA binding"/>
    <property type="evidence" value="ECO:0007669"/>
    <property type="project" value="TreeGrafter"/>
</dbReference>
<protein>
    <submittedName>
        <fullName evidence="5">30S ribosomal protein S1</fullName>
    </submittedName>
</protein>